<dbReference type="RefSeq" id="WP_136861775.1">
    <property type="nucleotide sequence ID" value="NZ_SWCJ01000001.1"/>
</dbReference>
<dbReference type="EMBL" id="SWCJ01000001">
    <property type="protein sequence ID" value="TKB58627.1"/>
    <property type="molecule type" value="Genomic_DNA"/>
</dbReference>
<evidence type="ECO:0000256" key="5">
    <source>
        <dbReference type="PIRNR" id="PIRNR019401"/>
    </source>
</evidence>
<evidence type="ECO:0000259" key="7">
    <source>
        <dbReference type="Pfam" id="PF17206"/>
    </source>
</evidence>
<comment type="similarity">
    <text evidence="4 5">Belongs to the SeqA family.</text>
</comment>
<keyword evidence="2 4" id="KW-0236">DNA replication inhibitor</keyword>
<dbReference type="SUPFAM" id="SSF47598">
    <property type="entry name" value="Ribbon-helix-helix"/>
    <property type="match status" value="1"/>
</dbReference>
<comment type="caution">
    <text evidence="8">The sequence shown here is derived from an EMBL/GenBank/DDBJ whole genome shotgun (WGS) entry which is preliminary data.</text>
</comment>
<evidence type="ECO:0000256" key="4">
    <source>
        <dbReference type="HAMAP-Rule" id="MF_00908"/>
    </source>
</evidence>
<dbReference type="PIRSF" id="PIRSF019401">
    <property type="entry name" value="SeqA"/>
    <property type="match status" value="1"/>
</dbReference>
<dbReference type="Pfam" id="PF17206">
    <property type="entry name" value="SeqA_N"/>
    <property type="match status" value="1"/>
</dbReference>
<keyword evidence="9" id="KW-1185">Reference proteome</keyword>
<dbReference type="InterPro" id="IPR013321">
    <property type="entry name" value="Arc_rbn_hlx_hlx"/>
</dbReference>
<dbReference type="Gene3D" id="1.20.1380.10">
    <property type="entry name" value="Replication modulator SeqA, C-terminal DNA-binding domain"/>
    <property type="match status" value="1"/>
</dbReference>
<dbReference type="HAMAP" id="MF_00908">
    <property type="entry name" value="SeqA"/>
    <property type="match status" value="1"/>
</dbReference>
<dbReference type="InterPro" id="IPR033761">
    <property type="entry name" value="SeqA_N"/>
</dbReference>
<dbReference type="NCBIfam" id="NF008389">
    <property type="entry name" value="PRK11187.1"/>
    <property type="match status" value="1"/>
</dbReference>
<feature type="domain" description="Replication modulator SeqA C-terminal DNA-binding" evidence="6">
    <location>
        <begin position="80"/>
        <end position="187"/>
    </location>
</feature>
<dbReference type="GO" id="GO:0032297">
    <property type="term" value="P:negative regulation of DNA-templated DNA replication initiation"/>
    <property type="evidence" value="ECO:0007669"/>
    <property type="project" value="UniProtKB-UniRule"/>
</dbReference>
<comment type="subcellular location">
    <subcellularLocation>
        <location evidence="4 5">Cytoplasm</location>
    </subcellularLocation>
</comment>
<evidence type="ECO:0000313" key="8">
    <source>
        <dbReference type="EMBL" id="TKB58627.1"/>
    </source>
</evidence>
<protein>
    <recommendedName>
        <fullName evidence="4 5">Negative modulator of initiation of replication</fullName>
    </recommendedName>
</protein>
<evidence type="ECO:0000256" key="3">
    <source>
        <dbReference type="ARBA" id="ARBA00023125"/>
    </source>
</evidence>
<organism evidence="8 9">
    <name type="scientific">Ferrimonas aestuarii</name>
    <dbReference type="NCBI Taxonomy" id="2569539"/>
    <lineage>
        <taxon>Bacteria</taxon>
        <taxon>Pseudomonadati</taxon>
        <taxon>Pseudomonadota</taxon>
        <taxon>Gammaproteobacteria</taxon>
        <taxon>Alteromonadales</taxon>
        <taxon>Ferrimonadaceae</taxon>
        <taxon>Ferrimonas</taxon>
    </lineage>
</organism>
<evidence type="ECO:0000259" key="6">
    <source>
        <dbReference type="Pfam" id="PF03925"/>
    </source>
</evidence>
<keyword evidence="1 4" id="KW-0963">Cytoplasm</keyword>
<proteinExistence type="inferred from homology"/>
<comment type="function">
    <text evidence="4 5">Negative regulator of replication initiation, which contributes to regulation of DNA replication and ensures that replication initiation occurs exactly once per chromosome per cell cycle. Binds to pairs of hemimethylated GATC sequences in the oriC region, thus preventing assembly of replication proteins and re-initiation at newly replicated origins. Repression is relieved when the region becomes fully methylated.</text>
</comment>
<accession>A0A4U1BSG1</accession>
<dbReference type="GO" id="GO:0005737">
    <property type="term" value="C:cytoplasm"/>
    <property type="evidence" value="ECO:0007669"/>
    <property type="project" value="UniProtKB-SubCell"/>
</dbReference>
<dbReference type="GO" id="GO:0003677">
    <property type="term" value="F:DNA binding"/>
    <property type="evidence" value="ECO:0007669"/>
    <property type="project" value="UniProtKB-UniRule"/>
</dbReference>
<dbReference type="GO" id="GO:0006355">
    <property type="term" value="P:regulation of DNA-templated transcription"/>
    <property type="evidence" value="ECO:0007669"/>
    <property type="project" value="InterPro"/>
</dbReference>
<dbReference type="Pfam" id="PF03925">
    <property type="entry name" value="SeqA"/>
    <property type="match status" value="1"/>
</dbReference>
<evidence type="ECO:0000256" key="1">
    <source>
        <dbReference type="ARBA" id="ARBA00022490"/>
    </source>
</evidence>
<dbReference type="InterPro" id="IPR026577">
    <property type="entry name" value="SeqA_DNA-bd_C"/>
</dbReference>
<keyword evidence="3 4" id="KW-0238">DNA-binding</keyword>
<comment type="subunit">
    <text evidence="4">Homodimer. Polymerizes to form helical filaments.</text>
</comment>
<dbReference type="Gene3D" id="1.10.1220.10">
    <property type="entry name" value="Met repressor-like"/>
    <property type="match status" value="1"/>
</dbReference>
<dbReference type="Proteomes" id="UP000305675">
    <property type="component" value="Unassembled WGS sequence"/>
</dbReference>
<dbReference type="SUPFAM" id="SSF82808">
    <property type="entry name" value="Replication modulator SeqA, C-terminal DNA-binding domain"/>
    <property type="match status" value="1"/>
</dbReference>
<evidence type="ECO:0000313" key="9">
    <source>
        <dbReference type="Proteomes" id="UP000305675"/>
    </source>
</evidence>
<dbReference type="AlphaFoldDB" id="A0A4U1BSG1"/>
<evidence type="ECO:0000256" key="2">
    <source>
        <dbReference type="ARBA" id="ARBA00022880"/>
    </source>
</evidence>
<dbReference type="InterPro" id="IPR010985">
    <property type="entry name" value="Ribbon_hlx_hlx"/>
</dbReference>
<reference evidence="8 9" key="1">
    <citation type="submission" date="2019-04" db="EMBL/GenBank/DDBJ databases">
        <authorList>
            <person name="Hwang J.C."/>
        </authorList>
    </citation>
    <scope>NUCLEOTIDE SEQUENCE [LARGE SCALE GENOMIC DNA]</scope>
    <source>
        <strain evidence="8 9">IMCC35002</strain>
    </source>
</reference>
<comment type="caution">
    <text evidence="4">Lacks conserved residue(s) required for the propagation of feature annotation.</text>
</comment>
<dbReference type="InterPro" id="IPR005621">
    <property type="entry name" value="SeqA"/>
</dbReference>
<sequence length="189" mass="21226">MKYIEIDDELYSYIASNTQQIGESASDILRRLLKLPTDAIAVEKPKTISEPSLESCSNVEVDEAEPEKVEVRSRIAESGQFSELLEDPMLAQQKGAVGRFLYLLDALYRQQPQAFAQVLEIRGRDRLYFALSKEELLKASKTANPKQIGLSDYWVTSNNNTAKKRNLLKEAAVKLGCSEELAVEVADRI</sequence>
<gene>
    <name evidence="4 8" type="primary">seqA</name>
    <name evidence="8" type="ORF">FCL42_02445</name>
</gene>
<dbReference type="OrthoDB" id="5591069at2"/>
<dbReference type="InterPro" id="IPR036835">
    <property type="entry name" value="SeqA_DNA-bd_C_sf"/>
</dbReference>
<name>A0A4U1BSG1_9GAMM</name>
<feature type="region of interest" description="Interaction with DNA" evidence="4">
    <location>
        <begin position="96"/>
        <end position="97"/>
    </location>
</feature>
<feature type="domain" description="Negative modulator of initiation of replication SeqA N-terminal" evidence="7">
    <location>
        <begin position="1"/>
        <end position="36"/>
    </location>
</feature>